<dbReference type="InterPro" id="IPR012650">
    <property type="entry name" value="CHP02328"/>
</dbReference>
<dbReference type="EMBL" id="AP018400">
    <property type="protein sequence ID" value="BBA92163.1"/>
    <property type="molecule type" value="Genomic_DNA"/>
</dbReference>
<dbReference type="AlphaFoldDB" id="A0A2Z5U2S7"/>
<dbReference type="Proteomes" id="UP000269331">
    <property type="component" value="Chromosome"/>
</dbReference>
<proteinExistence type="predicted"/>
<dbReference type="KEGG" id="srq:SR187_2770"/>
<gene>
    <name evidence="1" type="ORF">SR187_2770</name>
</gene>
<sequence>MTKKVNKVVEFRVWKNRGYIIGMRLWHEELINKLPRQQLLGQHRECAALRGAGWGRLHATVNYVFEYSPYKLYQYHCLILAEMEHRGYKPDEKWKNPLYRGKVVSEYEKLSEEVITHPIYPEHNEEYLEECLDNLKAKNIHLS</sequence>
<evidence type="ECO:0000313" key="1">
    <source>
        <dbReference type="EMBL" id="BBA92163.1"/>
    </source>
</evidence>
<protein>
    <recommendedName>
        <fullName evidence="3">Pyrimidine dimer DNA glycosylase</fullName>
    </recommendedName>
</protein>
<evidence type="ECO:0008006" key="3">
    <source>
        <dbReference type="Google" id="ProtNLM"/>
    </source>
</evidence>
<organism evidence="1 2">
    <name type="scientific">Streptococcus ruminantium</name>
    <dbReference type="NCBI Taxonomy" id="1917441"/>
    <lineage>
        <taxon>Bacteria</taxon>
        <taxon>Bacillati</taxon>
        <taxon>Bacillota</taxon>
        <taxon>Bacilli</taxon>
        <taxon>Lactobacillales</taxon>
        <taxon>Streptococcaceae</taxon>
        <taxon>Streptococcus</taxon>
    </lineage>
</organism>
<dbReference type="NCBIfam" id="TIGR02328">
    <property type="entry name" value="TIGR02328 family protein"/>
    <property type="match status" value="1"/>
</dbReference>
<accession>A0A2Z5U2S7</accession>
<dbReference type="InterPro" id="IPR004260">
    <property type="entry name" value="Pyr-dimer_DNA_glycosylase"/>
</dbReference>
<name>A0A2Z5U2S7_9STRE</name>
<dbReference type="Pfam" id="PF03013">
    <property type="entry name" value="Pyr_excise"/>
    <property type="match status" value="1"/>
</dbReference>
<reference evidence="1 2" key="1">
    <citation type="journal article" date="2018" name="Genome Biol. Evol.">
        <title>Complete Genome Sequence of Streptococcus ruminantium sp. nov. GUT-187T (=DSM 104980T =JCM 31869T), the Type Strain of S. ruminantium, and Comparison with Genome Sequences of Streptococcus suis Strains.</title>
        <authorList>
            <person name="Tohya M."/>
            <person name="Sekizaki T."/>
            <person name="Miyoshi-Akiyama T."/>
        </authorList>
    </citation>
    <scope>NUCLEOTIDE SEQUENCE [LARGE SCALE GENOMIC DNA]</scope>
    <source>
        <strain evidence="1 2">GUT187T</strain>
    </source>
</reference>
<evidence type="ECO:0000313" key="2">
    <source>
        <dbReference type="Proteomes" id="UP000269331"/>
    </source>
</evidence>